<accession>A0A3E0DVV4</accession>
<organism evidence="1 2">
    <name type="scientific">Flavobacterium aquicola</name>
    <dbReference type="NCBI Taxonomy" id="1682742"/>
    <lineage>
        <taxon>Bacteria</taxon>
        <taxon>Pseudomonadati</taxon>
        <taxon>Bacteroidota</taxon>
        <taxon>Flavobacteriia</taxon>
        <taxon>Flavobacteriales</taxon>
        <taxon>Flavobacteriaceae</taxon>
        <taxon>Flavobacterium</taxon>
    </lineage>
</organism>
<reference evidence="1 2" key="1">
    <citation type="submission" date="2018-08" db="EMBL/GenBank/DDBJ databases">
        <title>Genomic Encyclopedia of Archaeal and Bacterial Type Strains, Phase II (KMG-II): from individual species to whole genera.</title>
        <authorList>
            <person name="Goeker M."/>
        </authorList>
    </citation>
    <scope>NUCLEOTIDE SEQUENCE [LARGE SCALE GENOMIC DNA]</scope>
    <source>
        <strain evidence="1 2">DSM 100880</strain>
    </source>
</reference>
<dbReference type="EMBL" id="QUNI01000028">
    <property type="protein sequence ID" value="REG88762.1"/>
    <property type="molecule type" value="Genomic_DNA"/>
</dbReference>
<sequence>MEITLSLMNDFEKRNNISTTIEINGDGSGNLREFWDEEIIKEFDSLKSLNLFLLNGKLKLGEDGRSVSPIEIVAQ</sequence>
<evidence type="ECO:0000313" key="2">
    <source>
        <dbReference type="Proteomes" id="UP000257136"/>
    </source>
</evidence>
<proteinExistence type="predicted"/>
<keyword evidence="2" id="KW-1185">Reference proteome</keyword>
<dbReference type="Proteomes" id="UP000257136">
    <property type="component" value="Unassembled WGS sequence"/>
</dbReference>
<name>A0A3E0DVV4_9FLAO</name>
<comment type="caution">
    <text evidence="1">The sequence shown here is derived from an EMBL/GenBank/DDBJ whole genome shotgun (WGS) entry which is preliminary data.</text>
</comment>
<protein>
    <submittedName>
        <fullName evidence="1">Uncharacterized protein</fullName>
    </submittedName>
</protein>
<dbReference type="AlphaFoldDB" id="A0A3E0DVV4"/>
<evidence type="ECO:0000313" key="1">
    <source>
        <dbReference type="EMBL" id="REG88762.1"/>
    </source>
</evidence>
<gene>
    <name evidence="1" type="ORF">C8P67_1282</name>
</gene>
<dbReference type="RefSeq" id="WP_115815263.1">
    <property type="nucleotide sequence ID" value="NZ_QUNI01000028.1"/>
</dbReference>